<evidence type="ECO:0000313" key="1">
    <source>
        <dbReference type="EMBL" id="QYW02238.1"/>
    </source>
</evidence>
<evidence type="ECO:0000313" key="2">
    <source>
        <dbReference type="Proteomes" id="UP000827261"/>
    </source>
</evidence>
<reference evidence="1" key="1">
    <citation type="submission" date="2021-06" db="EMBL/GenBank/DDBJ databases">
        <title>Complete genome sequence of Stenotrophomonas maltophilia phage Philippe.</title>
        <authorList>
            <person name="Vallavanatt I."/>
            <person name="Bartz M."/>
            <person name="Clark J."/>
            <person name="Burrowes B."/>
            <person name="Liu M."/>
            <person name="Gill J."/>
        </authorList>
    </citation>
    <scope>NUCLEOTIDE SEQUENCE</scope>
</reference>
<accession>A0AAE7WMK3</accession>
<sequence>MSEAPKVIYLDGTEELRSVDDLLLPNRKSEFKINRHSLVVLTALWNATMNPGKWIVIPAEVANCITHYRQGIVERNRGLYQADPKPIDLQSIAKELRIQIEFRENHLNSYTRQYMLRAIPEMVPELRKNLYASF</sequence>
<proteinExistence type="predicted"/>
<keyword evidence="2" id="KW-1185">Reference proteome</keyword>
<protein>
    <submittedName>
        <fullName evidence="1">Uncharacterized protein</fullName>
    </submittedName>
</protein>
<dbReference type="Proteomes" id="UP000827261">
    <property type="component" value="Segment"/>
</dbReference>
<organism evidence="1 2">
    <name type="scientific">Stenotrophomonas phage Philippe</name>
    <dbReference type="NCBI Taxonomy" id="2859655"/>
    <lineage>
        <taxon>Viruses</taxon>
        <taxon>Duplodnaviria</taxon>
        <taxon>Heunggongvirae</taxon>
        <taxon>Uroviricota</taxon>
        <taxon>Caudoviricetes</taxon>
        <taxon>Schitoviridae</taxon>
        <taxon>Philippevirus</taxon>
        <taxon>Philippevirus philippe</taxon>
    </lineage>
</organism>
<dbReference type="EMBL" id="MZ326861">
    <property type="protein sequence ID" value="QYW02238.1"/>
    <property type="molecule type" value="Genomic_DNA"/>
</dbReference>
<name>A0AAE7WMK3_9CAUD</name>
<gene>
    <name evidence="1" type="ORF">CPT_Philippe_039</name>
</gene>